<dbReference type="Gene3D" id="3.40.50.720">
    <property type="entry name" value="NAD(P)-binding Rossmann-like Domain"/>
    <property type="match status" value="1"/>
</dbReference>
<evidence type="ECO:0000313" key="3">
    <source>
        <dbReference type="Proteomes" id="UP000233837"/>
    </source>
</evidence>
<dbReference type="InterPro" id="IPR001509">
    <property type="entry name" value="Epimerase_deHydtase"/>
</dbReference>
<feature type="domain" description="NAD-dependent epimerase/dehydratase" evidence="1">
    <location>
        <begin position="7"/>
        <end position="36"/>
    </location>
</feature>
<sequence length="58" mass="6531">MEKLGTVCVTGATSYIGSWLVQKLLHRGYIVHATLRNLGNIISYLHRSVAISFFLSFF</sequence>
<name>A0A2I0WAE9_9ASPA</name>
<dbReference type="Pfam" id="PF01370">
    <property type="entry name" value="Epimerase"/>
    <property type="match status" value="1"/>
</dbReference>
<reference evidence="2 3" key="2">
    <citation type="journal article" date="2017" name="Nature">
        <title>The Apostasia genome and the evolution of orchids.</title>
        <authorList>
            <person name="Zhang G.Q."/>
            <person name="Liu K.W."/>
            <person name="Li Z."/>
            <person name="Lohaus R."/>
            <person name="Hsiao Y.Y."/>
            <person name="Niu S.C."/>
            <person name="Wang J.Y."/>
            <person name="Lin Y.C."/>
            <person name="Xu Q."/>
            <person name="Chen L.J."/>
            <person name="Yoshida K."/>
            <person name="Fujiwara S."/>
            <person name="Wang Z.W."/>
            <person name="Zhang Y.Q."/>
            <person name="Mitsuda N."/>
            <person name="Wang M."/>
            <person name="Liu G.H."/>
            <person name="Pecoraro L."/>
            <person name="Huang H.X."/>
            <person name="Xiao X.J."/>
            <person name="Lin M."/>
            <person name="Wu X.Y."/>
            <person name="Wu W.L."/>
            <person name="Chen Y.Y."/>
            <person name="Chang S.B."/>
            <person name="Sakamoto S."/>
            <person name="Ohme-Takagi M."/>
            <person name="Yagi M."/>
            <person name="Zeng S.J."/>
            <person name="Shen C.Y."/>
            <person name="Yeh C.M."/>
            <person name="Luo Y.B."/>
            <person name="Tsai W.C."/>
            <person name="Van de Peer Y."/>
            <person name="Liu Z.J."/>
        </authorList>
    </citation>
    <scope>NUCLEOTIDE SEQUENCE [LARGE SCALE GENOMIC DNA]</scope>
    <source>
        <tissue evidence="2">The whole plant</tissue>
    </source>
</reference>
<dbReference type="Proteomes" id="UP000233837">
    <property type="component" value="Unassembled WGS sequence"/>
</dbReference>
<evidence type="ECO:0000259" key="1">
    <source>
        <dbReference type="Pfam" id="PF01370"/>
    </source>
</evidence>
<dbReference type="EMBL" id="KZ502814">
    <property type="protein sequence ID" value="PKU72635.1"/>
    <property type="molecule type" value="Genomic_DNA"/>
</dbReference>
<gene>
    <name evidence="2" type="primary">DFR</name>
    <name evidence="2" type="ORF">MA16_Dca010205</name>
</gene>
<dbReference type="SUPFAM" id="SSF51735">
    <property type="entry name" value="NAD(P)-binding Rossmann-fold domains"/>
    <property type="match status" value="1"/>
</dbReference>
<keyword evidence="3" id="KW-1185">Reference proteome</keyword>
<evidence type="ECO:0000313" key="2">
    <source>
        <dbReference type="EMBL" id="PKU72635.1"/>
    </source>
</evidence>
<organism evidence="2 3">
    <name type="scientific">Dendrobium catenatum</name>
    <dbReference type="NCBI Taxonomy" id="906689"/>
    <lineage>
        <taxon>Eukaryota</taxon>
        <taxon>Viridiplantae</taxon>
        <taxon>Streptophyta</taxon>
        <taxon>Embryophyta</taxon>
        <taxon>Tracheophyta</taxon>
        <taxon>Spermatophyta</taxon>
        <taxon>Magnoliopsida</taxon>
        <taxon>Liliopsida</taxon>
        <taxon>Asparagales</taxon>
        <taxon>Orchidaceae</taxon>
        <taxon>Epidendroideae</taxon>
        <taxon>Malaxideae</taxon>
        <taxon>Dendrobiinae</taxon>
        <taxon>Dendrobium</taxon>
    </lineage>
</organism>
<protein>
    <submittedName>
        <fullName evidence="2">Dihydroflavonol-4-reductase</fullName>
    </submittedName>
</protein>
<proteinExistence type="predicted"/>
<dbReference type="AlphaFoldDB" id="A0A2I0WAE9"/>
<dbReference type="InterPro" id="IPR036291">
    <property type="entry name" value="NAD(P)-bd_dom_sf"/>
</dbReference>
<dbReference type="STRING" id="906689.A0A2I0WAE9"/>
<accession>A0A2I0WAE9</accession>
<reference evidence="2 3" key="1">
    <citation type="journal article" date="2016" name="Sci. Rep.">
        <title>The Dendrobium catenatum Lindl. genome sequence provides insights into polysaccharide synthase, floral development and adaptive evolution.</title>
        <authorList>
            <person name="Zhang G.Q."/>
            <person name="Xu Q."/>
            <person name="Bian C."/>
            <person name="Tsai W.C."/>
            <person name="Yeh C.M."/>
            <person name="Liu K.W."/>
            <person name="Yoshida K."/>
            <person name="Zhang L.S."/>
            <person name="Chang S.B."/>
            <person name="Chen F."/>
            <person name="Shi Y."/>
            <person name="Su Y.Y."/>
            <person name="Zhang Y.Q."/>
            <person name="Chen L.J."/>
            <person name="Yin Y."/>
            <person name="Lin M."/>
            <person name="Huang H."/>
            <person name="Deng H."/>
            <person name="Wang Z.W."/>
            <person name="Zhu S.L."/>
            <person name="Zhao X."/>
            <person name="Deng C."/>
            <person name="Niu S.C."/>
            <person name="Huang J."/>
            <person name="Wang M."/>
            <person name="Liu G.H."/>
            <person name="Yang H.J."/>
            <person name="Xiao X.J."/>
            <person name="Hsiao Y.Y."/>
            <person name="Wu W.L."/>
            <person name="Chen Y.Y."/>
            <person name="Mitsuda N."/>
            <person name="Ohme-Takagi M."/>
            <person name="Luo Y.B."/>
            <person name="Van de Peer Y."/>
            <person name="Liu Z.J."/>
        </authorList>
    </citation>
    <scope>NUCLEOTIDE SEQUENCE [LARGE SCALE GENOMIC DNA]</scope>
    <source>
        <tissue evidence="2">The whole plant</tissue>
    </source>
</reference>